<feature type="active site" description="Proton donor/acceptor" evidence="7">
    <location>
        <position position="431"/>
    </location>
</feature>
<feature type="active site" description="Nucleophile" evidence="7">
    <location>
        <position position="450"/>
    </location>
</feature>
<dbReference type="SUPFAM" id="SSF53955">
    <property type="entry name" value="Lysozyme-like"/>
    <property type="match status" value="1"/>
</dbReference>
<name>A0A1H6T956_9FLAO</name>
<dbReference type="Pfam" id="PF20142">
    <property type="entry name" value="Scaffold"/>
    <property type="match status" value="1"/>
</dbReference>
<dbReference type="Pfam" id="PF03734">
    <property type="entry name" value="YkuD"/>
    <property type="match status" value="1"/>
</dbReference>
<dbReference type="GO" id="GO:0004180">
    <property type="term" value="F:carboxypeptidase activity"/>
    <property type="evidence" value="ECO:0007669"/>
    <property type="project" value="UniProtKB-ARBA"/>
</dbReference>
<dbReference type="Gene3D" id="1.10.101.10">
    <property type="entry name" value="PGBD-like superfamily/PGBD"/>
    <property type="match status" value="1"/>
</dbReference>
<dbReference type="GO" id="GO:0016740">
    <property type="term" value="F:transferase activity"/>
    <property type="evidence" value="ECO:0007669"/>
    <property type="project" value="UniProtKB-KW"/>
</dbReference>
<evidence type="ECO:0000259" key="8">
    <source>
        <dbReference type="PROSITE" id="PS52029"/>
    </source>
</evidence>
<dbReference type="InterPro" id="IPR038063">
    <property type="entry name" value="Transpep_catalytic_dom"/>
</dbReference>
<dbReference type="InterPro" id="IPR052905">
    <property type="entry name" value="LD-transpeptidase_YkuD-like"/>
</dbReference>
<sequence>MKQLIFSLMSILALTSCKKFNSFAQTLILNDSIEVAALEDENLLLVDTLSVTKLPKDIQKFYIENMYQVGWSKSSNREQLLKALDEAYLDGINNKKYNTKEIHNYHANYATLSEKDKVEADFAFTKAYYNASNDLYNGVLNPRKLYNDWDMFPKELNTAATMLLALDRESINESFDSLRTPNVMYAHLKNKLSDYYTVNKDSLKTFTAKAHKVNDTIPELVNIKKHLKFLNYYSADLPVDFINNEGVITAIKKVQKNSKLVENGVVDKKTLDAIIKEENTIKEKLVVNLERWRWFPRDLGKDYILVNIADFSLVAVKDHNTIKQHKVIVGKNSRKTPILTSVLKTVVINPTWTVPPTILKNDLTPKASANLSYFSNARFTIYEKSTGKVVAPENWDSSKASSYRYVQKAGVGNTLGRIKFMFDNNHAVYLHDTTNKSNFGRAQRNLSSGCIRVEDPFDLAQFIFDIQENEISQEEIKKILDSQNTKNISTNKEPIGIHQLYWTIQVDAKGKPTIYGDVYAYDSDLYKKLQ</sequence>
<dbReference type="UniPathway" id="UPA00219"/>
<dbReference type="Gene3D" id="2.40.440.10">
    <property type="entry name" value="L,D-transpeptidase catalytic domain-like"/>
    <property type="match status" value="1"/>
</dbReference>
<dbReference type="Proteomes" id="UP000183077">
    <property type="component" value="Unassembled WGS sequence"/>
</dbReference>
<organism evidence="9 10">
    <name type="scientific">Myroides marinus</name>
    <dbReference type="NCBI Taxonomy" id="703342"/>
    <lineage>
        <taxon>Bacteria</taxon>
        <taxon>Pseudomonadati</taxon>
        <taxon>Bacteroidota</taxon>
        <taxon>Flavobacteriia</taxon>
        <taxon>Flavobacteriales</taxon>
        <taxon>Flavobacteriaceae</taxon>
        <taxon>Myroides</taxon>
    </lineage>
</organism>
<accession>A0A1H6T956</accession>
<dbReference type="SUPFAM" id="SSF141523">
    <property type="entry name" value="L,D-transpeptidase catalytic domain-like"/>
    <property type="match status" value="1"/>
</dbReference>
<evidence type="ECO:0000256" key="2">
    <source>
        <dbReference type="ARBA" id="ARBA00005992"/>
    </source>
</evidence>
<proteinExistence type="inferred from homology"/>
<dbReference type="InterPro" id="IPR002477">
    <property type="entry name" value="Peptidoglycan-bd-like"/>
</dbReference>
<dbReference type="InterPro" id="IPR023346">
    <property type="entry name" value="Lysozyme-like_dom_sf"/>
</dbReference>
<comment type="pathway">
    <text evidence="1 7">Cell wall biogenesis; peptidoglycan biosynthesis.</text>
</comment>
<keyword evidence="6 7" id="KW-0961">Cell wall biogenesis/degradation</keyword>
<dbReference type="CDD" id="cd16913">
    <property type="entry name" value="YkuD_like"/>
    <property type="match status" value="1"/>
</dbReference>
<comment type="similarity">
    <text evidence="2">Belongs to the YkuD family.</text>
</comment>
<dbReference type="PROSITE" id="PS51257">
    <property type="entry name" value="PROKAR_LIPOPROTEIN"/>
    <property type="match status" value="1"/>
</dbReference>
<feature type="domain" description="L,D-TPase catalytic" evidence="8">
    <location>
        <begin position="302"/>
        <end position="479"/>
    </location>
</feature>
<dbReference type="GeneID" id="82256457"/>
<dbReference type="AlphaFoldDB" id="A0A1H6T956"/>
<protein>
    <submittedName>
        <fullName evidence="9">Murein L,D-transpeptidase YcbB/YkuD</fullName>
    </submittedName>
</protein>
<dbReference type="Pfam" id="PF01471">
    <property type="entry name" value="PG_binding_1"/>
    <property type="match status" value="1"/>
</dbReference>
<evidence type="ECO:0000313" key="9">
    <source>
        <dbReference type="EMBL" id="SEI75786.1"/>
    </source>
</evidence>
<dbReference type="GO" id="GO:0008360">
    <property type="term" value="P:regulation of cell shape"/>
    <property type="evidence" value="ECO:0007669"/>
    <property type="project" value="UniProtKB-UniRule"/>
</dbReference>
<gene>
    <name evidence="9" type="ORF">SAMN04488018_10451</name>
</gene>
<keyword evidence="4 7" id="KW-0133">Cell shape</keyword>
<evidence type="ECO:0000256" key="3">
    <source>
        <dbReference type="ARBA" id="ARBA00022679"/>
    </source>
</evidence>
<dbReference type="RefSeq" id="WP_083394387.1">
    <property type="nucleotide sequence ID" value="NZ_FNYS01000004.1"/>
</dbReference>
<evidence type="ECO:0000256" key="4">
    <source>
        <dbReference type="ARBA" id="ARBA00022960"/>
    </source>
</evidence>
<evidence type="ECO:0000256" key="5">
    <source>
        <dbReference type="ARBA" id="ARBA00022984"/>
    </source>
</evidence>
<evidence type="ECO:0000256" key="6">
    <source>
        <dbReference type="ARBA" id="ARBA00023316"/>
    </source>
</evidence>
<evidence type="ECO:0000256" key="1">
    <source>
        <dbReference type="ARBA" id="ARBA00004752"/>
    </source>
</evidence>
<evidence type="ECO:0000256" key="7">
    <source>
        <dbReference type="PROSITE-ProRule" id="PRU01373"/>
    </source>
</evidence>
<keyword evidence="3" id="KW-0808">Transferase</keyword>
<dbReference type="EMBL" id="FNYS01000004">
    <property type="protein sequence ID" value="SEI75786.1"/>
    <property type="molecule type" value="Genomic_DNA"/>
</dbReference>
<reference evidence="9 10" key="1">
    <citation type="submission" date="2016-10" db="EMBL/GenBank/DDBJ databases">
        <authorList>
            <person name="de Groot N.N."/>
        </authorList>
    </citation>
    <scope>NUCLEOTIDE SEQUENCE [LARGE SCALE GENOMIC DNA]</scope>
    <source>
        <strain evidence="9 10">DSM 23048</strain>
    </source>
</reference>
<dbReference type="PROSITE" id="PS52029">
    <property type="entry name" value="LD_TPASE"/>
    <property type="match status" value="1"/>
</dbReference>
<evidence type="ECO:0000313" key="10">
    <source>
        <dbReference type="Proteomes" id="UP000183077"/>
    </source>
</evidence>
<dbReference type="InterPro" id="IPR005490">
    <property type="entry name" value="LD_TPept_cat_dom"/>
</dbReference>
<keyword evidence="5 7" id="KW-0573">Peptidoglycan synthesis</keyword>
<dbReference type="PANTHER" id="PTHR41533:SF2">
    <property type="entry name" value="BLR7131 PROTEIN"/>
    <property type="match status" value="1"/>
</dbReference>
<dbReference type="PANTHER" id="PTHR41533">
    <property type="entry name" value="L,D-TRANSPEPTIDASE HI_1667-RELATED"/>
    <property type="match status" value="1"/>
</dbReference>
<dbReference type="InterPro" id="IPR045380">
    <property type="entry name" value="LD_TPept_scaffold_dom"/>
</dbReference>
<dbReference type="InterPro" id="IPR036366">
    <property type="entry name" value="PGBDSf"/>
</dbReference>
<dbReference type="GO" id="GO:0009252">
    <property type="term" value="P:peptidoglycan biosynthetic process"/>
    <property type="evidence" value="ECO:0007669"/>
    <property type="project" value="UniProtKB-UniPathway"/>
</dbReference>
<dbReference type="GO" id="GO:0071555">
    <property type="term" value="P:cell wall organization"/>
    <property type="evidence" value="ECO:0007669"/>
    <property type="project" value="UniProtKB-UniRule"/>
</dbReference>